<name>A0A430AT46_9ENTE</name>
<keyword evidence="1 3" id="KW-0808">Transferase</keyword>
<gene>
    <name evidence="3" type="ORF">CBF27_09040</name>
</gene>
<dbReference type="EMBL" id="NGKC01000009">
    <property type="protein sequence ID" value="RSU11232.1"/>
    <property type="molecule type" value="Genomic_DNA"/>
</dbReference>
<evidence type="ECO:0000313" key="3">
    <source>
        <dbReference type="EMBL" id="RSU11232.1"/>
    </source>
</evidence>
<proteinExistence type="predicted"/>
<dbReference type="CDD" id="cd04301">
    <property type="entry name" value="NAT_SF"/>
    <property type="match status" value="1"/>
</dbReference>
<dbReference type="Proteomes" id="UP000286773">
    <property type="component" value="Unassembled WGS sequence"/>
</dbReference>
<dbReference type="InterPro" id="IPR050769">
    <property type="entry name" value="NAT_camello-type"/>
</dbReference>
<dbReference type="Pfam" id="PF00583">
    <property type="entry name" value="Acetyltransf_1"/>
    <property type="match status" value="1"/>
</dbReference>
<evidence type="ECO:0000256" key="1">
    <source>
        <dbReference type="ARBA" id="ARBA00022679"/>
    </source>
</evidence>
<dbReference type="PROSITE" id="PS51186">
    <property type="entry name" value="GNAT"/>
    <property type="match status" value="1"/>
</dbReference>
<evidence type="ECO:0000259" key="2">
    <source>
        <dbReference type="PROSITE" id="PS51186"/>
    </source>
</evidence>
<sequence>MSIIMRKFTDATEGHFELLLDADPSKELVAEYMARGMAFEAIDDEELVGVMVLLPTRPRTIEIMNIAVAADKRRQGIGQTLLRYALEYAQNNSYKYIEICTGTTSIGQLYLYQKMGFRFAGIERDFFLENYDEPIVENGLRLRDKVVLKQQIVPKDV</sequence>
<accession>A0A430AT46</accession>
<dbReference type="SUPFAM" id="SSF55729">
    <property type="entry name" value="Acyl-CoA N-acyltransferases (Nat)"/>
    <property type="match status" value="1"/>
</dbReference>
<dbReference type="InterPro" id="IPR016181">
    <property type="entry name" value="Acyl_CoA_acyltransferase"/>
</dbReference>
<evidence type="ECO:0000313" key="4">
    <source>
        <dbReference type="Proteomes" id="UP000286773"/>
    </source>
</evidence>
<reference evidence="3 4" key="1">
    <citation type="submission" date="2017-05" db="EMBL/GenBank/DDBJ databases">
        <title>Vagococcus spp. assemblies.</title>
        <authorList>
            <person name="Gulvik C.A."/>
        </authorList>
    </citation>
    <scope>NUCLEOTIDE SEQUENCE [LARGE SCALE GENOMIC DNA]</scope>
    <source>
        <strain evidence="3 4">LMG 24798</strain>
    </source>
</reference>
<organism evidence="3 4">
    <name type="scientific">Vagococcus acidifermentans</name>
    <dbReference type="NCBI Taxonomy" id="564710"/>
    <lineage>
        <taxon>Bacteria</taxon>
        <taxon>Bacillati</taxon>
        <taxon>Bacillota</taxon>
        <taxon>Bacilli</taxon>
        <taxon>Lactobacillales</taxon>
        <taxon>Enterococcaceae</taxon>
        <taxon>Vagococcus</taxon>
    </lineage>
</organism>
<feature type="domain" description="N-acetyltransferase" evidence="2">
    <location>
        <begin position="3"/>
        <end position="143"/>
    </location>
</feature>
<dbReference type="GO" id="GO:0008080">
    <property type="term" value="F:N-acetyltransferase activity"/>
    <property type="evidence" value="ECO:0007669"/>
    <property type="project" value="InterPro"/>
</dbReference>
<dbReference type="AlphaFoldDB" id="A0A430AT46"/>
<protein>
    <submittedName>
        <fullName evidence="3">GNAT family N-acetyltransferase</fullName>
    </submittedName>
</protein>
<keyword evidence="4" id="KW-1185">Reference proteome</keyword>
<dbReference type="InterPro" id="IPR000182">
    <property type="entry name" value="GNAT_dom"/>
</dbReference>
<dbReference type="PANTHER" id="PTHR13947">
    <property type="entry name" value="GNAT FAMILY N-ACETYLTRANSFERASE"/>
    <property type="match status" value="1"/>
</dbReference>
<dbReference type="Gene3D" id="3.40.630.30">
    <property type="match status" value="1"/>
</dbReference>
<dbReference type="PANTHER" id="PTHR13947:SF37">
    <property type="entry name" value="LD18367P"/>
    <property type="match status" value="1"/>
</dbReference>
<dbReference type="RefSeq" id="WP_245986020.1">
    <property type="nucleotide sequence ID" value="NZ_NGKC01000009.1"/>
</dbReference>
<comment type="caution">
    <text evidence="3">The sequence shown here is derived from an EMBL/GenBank/DDBJ whole genome shotgun (WGS) entry which is preliminary data.</text>
</comment>